<evidence type="ECO:0000313" key="2">
    <source>
        <dbReference type="EMBL" id="CAB4147665.1"/>
    </source>
</evidence>
<proteinExistence type="predicted"/>
<evidence type="ECO:0000256" key="1">
    <source>
        <dbReference type="SAM" id="MobiDB-lite"/>
    </source>
</evidence>
<accession>A0A6J5MKF2</accession>
<name>A0A6J5MKF2_9CAUD</name>
<dbReference type="EMBL" id="LR796493">
    <property type="protein sequence ID" value="CAB4147665.1"/>
    <property type="molecule type" value="Genomic_DNA"/>
</dbReference>
<feature type="region of interest" description="Disordered" evidence="1">
    <location>
        <begin position="112"/>
        <end position="132"/>
    </location>
</feature>
<reference evidence="2" key="1">
    <citation type="submission" date="2020-04" db="EMBL/GenBank/DDBJ databases">
        <authorList>
            <person name="Chiriac C."/>
            <person name="Salcher M."/>
            <person name="Ghai R."/>
            <person name="Kavagutti S V."/>
        </authorList>
    </citation>
    <scope>NUCLEOTIDE SEQUENCE</scope>
</reference>
<sequence length="307" mass="33348">MSKSTSNAYAQGGYRAFTGVTVGKDIDTQFIQPGWSIKNDGFGLLESSIVFRGDQENSQNIPVKGEKHIRDERLFCYRVETTKVQGGMLEAKCDFCGIEQEDGMTEIKLSISASSSTDPIETHPNFEKKIGGKPSKPLNGATFIDPATNQVTNDDKKGVFSEFSTYSETTYPPESGLGTQTEKNRFAGVKNFYNPGVSMKGEFFTKNIDTLDKVIGDVGKSSKTGKFGGISLIPEWALAAVASALKPYTVELVGGKLLQRNFLLASASTEQYGNVYKCSYDLTMGGALGWIEEIYPDAESSGSKKTT</sequence>
<protein>
    <submittedName>
        <fullName evidence="2">Uncharacterized protein</fullName>
    </submittedName>
</protein>
<organism evidence="2">
    <name type="scientific">uncultured Caudovirales phage</name>
    <dbReference type="NCBI Taxonomy" id="2100421"/>
    <lineage>
        <taxon>Viruses</taxon>
        <taxon>Duplodnaviria</taxon>
        <taxon>Heunggongvirae</taxon>
        <taxon>Uroviricota</taxon>
        <taxon>Caudoviricetes</taxon>
        <taxon>Peduoviridae</taxon>
        <taxon>Maltschvirus</taxon>
        <taxon>Maltschvirus maltsch</taxon>
    </lineage>
</organism>
<feature type="compositionally biased region" description="Basic and acidic residues" evidence="1">
    <location>
        <begin position="120"/>
        <end position="130"/>
    </location>
</feature>
<gene>
    <name evidence="2" type="ORF">UFOVP510_42</name>
</gene>